<proteinExistence type="inferred from homology"/>
<keyword evidence="15" id="KW-1185">Reference proteome</keyword>
<keyword evidence="7 10" id="KW-0472">Membrane</keyword>
<dbReference type="PANTHER" id="PTHR30069:SF29">
    <property type="entry name" value="HEMOGLOBIN AND HEMOGLOBIN-HAPTOGLOBIN-BINDING PROTEIN 1-RELATED"/>
    <property type="match status" value="1"/>
</dbReference>
<dbReference type="InterPro" id="IPR000531">
    <property type="entry name" value="Beta-barrel_TonB"/>
</dbReference>
<evidence type="ECO:0000256" key="9">
    <source>
        <dbReference type="ARBA" id="ARBA00023237"/>
    </source>
</evidence>
<reference evidence="14" key="1">
    <citation type="submission" date="2022-09" db="EMBL/GenBank/DDBJ databases">
        <title>Aureispira anguillicida sp. nov., isolated from Leptocephalus of Japanese eel Anguilla japonica.</title>
        <authorList>
            <person name="Yuasa K."/>
            <person name="Mekata T."/>
            <person name="Ikunari K."/>
        </authorList>
    </citation>
    <scope>NUCLEOTIDE SEQUENCE</scope>
    <source>
        <strain evidence="14">EL160426</strain>
    </source>
</reference>
<keyword evidence="4 10" id="KW-0812">Transmembrane</keyword>
<organism evidence="14 15">
    <name type="scientific">Aureispira anguillae</name>
    <dbReference type="NCBI Taxonomy" id="2864201"/>
    <lineage>
        <taxon>Bacteria</taxon>
        <taxon>Pseudomonadati</taxon>
        <taxon>Bacteroidota</taxon>
        <taxon>Saprospiria</taxon>
        <taxon>Saprospirales</taxon>
        <taxon>Saprospiraceae</taxon>
        <taxon>Aureispira</taxon>
    </lineage>
</organism>
<keyword evidence="3 10" id="KW-1134">Transmembrane beta strand</keyword>
<evidence type="ECO:0000256" key="5">
    <source>
        <dbReference type="ARBA" id="ARBA00022729"/>
    </source>
</evidence>
<evidence type="ECO:0000256" key="2">
    <source>
        <dbReference type="ARBA" id="ARBA00022448"/>
    </source>
</evidence>
<dbReference type="InterPro" id="IPR012910">
    <property type="entry name" value="Plug_dom"/>
</dbReference>
<feature type="domain" description="TonB-dependent receptor-like beta-barrel" evidence="12">
    <location>
        <begin position="388"/>
        <end position="833"/>
    </location>
</feature>
<dbReference type="EMBL" id="AP026867">
    <property type="protein sequence ID" value="BDS10543.1"/>
    <property type="molecule type" value="Genomic_DNA"/>
</dbReference>
<protein>
    <submittedName>
        <fullName evidence="14">TonB-dependent receptor</fullName>
    </submittedName>
</protein>
<keyword evidence="9 10" id="KW-0998">Cell outer membrane</keyword>
<dbReference type="SUPFAM" id="SSF49478">
    <property type="entry name" value="Cna protein B-type domain"/>
    <property type="match status" value="1"/>
</dbReference>
<dbReference type="GO" id="GO:0015344">
    <property type="term" value="F:siderophore uptake transmembrane transporter activity"/>
    <property type="evidence" value="ECO:0007669"/>
    <property type="project" value="TreeGrafter"/>
</dbReference>
<dbReference type="PANTHER" id="PTHR30069">
    <property type="entry name" value="TONB-DEPENDENT OUTER MEMBRANE RECEPTOR"/>
    <property type="match status" value="1"/>
</dbReference>
<evidence type="ECO:0000256" key="8">
    <source>
        <dbReference type="ARBA" id="ARBA00023170"/>
    </source>
</evidence>
<dbReference type="InterPro" id="IPR036942">
    <property type="entry name" value="Beta-barrel_TonB_sf"/>
</dbReference>
<evidence type="ECO:0000313" key="15">
    <source>
        <dbReference type="Proteomes" id="UP001060919"/>
    </source>
</evidence>
<dbReference type="Pfam" id="PF00593">
    <property type="entry name" value="TonB_dep_Rec_b-barrel"/>
    <property type="match status" value="1"/>
</dbReference>
<dbReference type="KEGG" id="aup:AsAng_0012510"/>
<dbReference type="PROSITE" id="PS52016">
    <property type="entry name" value="TONB_DEPENDENT_REC_3"/>
    <property type="match status" value="1"/>
</dbReference>
<dbReference type="GO" id="GO:0044718">
    <property type="term" value="P:siderophore transmembrane transport"/>
    <property type="evidence" value="ECO:0007669"/>
    <property type="project" value="TreeGrafter"/>
</dbReference>
<accession>A0A915YCI8</accession>
<dbReference type="Proteomes" id="UP001060919">
    <property type="component" value="Chromosome"/>
</dbReference>
<dbReference type="InterPro" id="IPR037066">
    <property type="entry name" value="Plug_dom_sf"/>
</dbReference>
<comment type="similarity">
    <text evidence="10 11">Belongs to the TonB-dependent receptor family.</text>
</comment>
<dbReference type="GO" id="GO:0009279">
    <property type="term" value="C:cell outer membrane"/>
    <property type="evidence" value="ECO:0007669"/>
    <property type="project" value="UniProtKB-SubCell"/>
</dbReference>
<dbReference type="SUPFAM" id="SSF56935">
    <property type="entry name" value="Porins"/>
    <property type="match status" value="1"/>
</dbReference>
<dbReference type="InterPro" id="IPR039426">
    <property type="entry name" value="TonB-dep_rcpt-like"/>
</dbReference>
<dbReference type="Pfam" id="PF07715">
    <property type="entry name" value="Plug"/>
    <property type="match status" value="1"/>
</dbReference>
<feature type="domain" description="TonB-dependent receptor plug" evidence="13">
    <location>
        <begin position="152"/>
        <end position="257"/>
    </location>
</feature>
<dbReference type="RefSeq" id="WP_264791842.1">
    <property type="nucleotide sequence ID" value="NZ_AP026867.1"/>
</dbReference>
<evidence type="ECO:0000256" key="4">
    <source>
        <dbReference type="ARBA" id="ARBA00022692"/>
    </source>
</evidence>
<keyword evidence="2 10" id="KW-0813">Transport</keyword>
<keyword evidence="6 11" id="KW-0798">TonB box</keyword>
<evidence type="ECO:0000256" key="6">
    <source>
        <dbReference type="ARBA" id="ARBA00023077"/>
    </source>
</evidence>
<evidence type="ECO:0000256" key="7">
    <source>
        <dbReference type="ARBA" id="ARBA00023136"/>
    </source>
</evidence>
<evidence type="ECO:0000256" key="11">
    <source>
        <dbReference type="RuleBase" id="RU003357"/>
    </source>
</evidence>
<evidence type="ECO:0000259" key="13">
    <source>
        <dbReference type="Pfam" id="PF07715"/>
    </source>
</evidence>
<dbReference type="Gene3D" id="2.60.40.1120">
    <property type="entry name" value="Carboxypeptidase-like, regulatory domain"/>
    <property type="match status" value="1"/>
</dbReference>
<evidence type="ECO:0000313" key="14">
    <source>
        <dbReference type="EMBL" id="BDS10543.1"/>
    </source>
</evidence>
<evidence type="ECO:0000256" key="3">
    <source>
        <dbReference type="ARBA" id="ARBA00022452"/>
    </source>
</evidence>
<keyword evidence="8 14" id="KW-0675">Receptor</keyword>
<comment type="subcellular location">
    <subcellularLocation>
        <location evidence="1 10">Cell outer membrane</location>
        <topology evidence="1 10">Multi-pass membrane protein</topology>
    </subcellularLocation>
</comment>
<sequence length="869" mass="99580">MKPKNHSSMRIYHFFMFFLFPQICFSLTELPGNIRGIIINSKSSATIRGAKIKLISFYNRKVIKTSFSGNVGEFIFEDVKPGLYNIECTAFGYKTTRMVGIQIKEDHTKLAYLKLERGSAADIIDMYTYASLEAKGSIKIETGSGTKEAINDALVTAYIITSKEIEDRGYIGLNELLLDIPEFEIQDRYSEYYNSISSRGIYGNEKLLILVNGVRYNSMVGAEYAILENYNIQYAKRVEVILGPASALYGADAYMGVVNIITKKGNEDENLSITNSYGLYNTTNNGFYIGKGNDKINFSMSGGFYYSDGANLNKLYPNDFEWYNNNYLKNGLIRSSPSKSINQTRTLPIKPFDMSRFSYFFEGRLQYKKLSLAILHNQEQHSSSVSAFPEFSPYWRESKHGTSLTNVNIEHTYSPVVSKKWSLKTLLNTSFMFVTPNSKFVDAYSNYQNAYQLSSDMGIRLTETLNYKFNKYHTLIGGLTLQHSMALPKTSDLPQKHNVVIPLEKIIPAEENIYYLGTNHIDEDGNSLKIYQNFYYIRRVILSGFVEYHARIKDKLLITLGGRFDKFWDYSRYSTPERVHHYYSFNPRVGLVYKPFNSFNIKLFYGEGYLQPPPQQKYNHFGTFFPVANSAGKYTHIEGDIWRIPNEELLPEKVHSTELSTKFSKGNFSIATNGYFNFIKNTIKTETNFNSPKFKGIPVVATEKTVNSTEPIIAYGATLRIDYKVSWGRKDNIGFKINSSYTYADGLTKKNQYLPFTAKHTIKANLLFWLHSLTVNNSIIYRSISYSNVQTDAQGNYWQIGSPSYAIWNLSLRYRLLKKKKIKLDLFFKVNNLLNSKYYHLTKGSSISFKTSPQDPIRFIGGVTIKLDT</sequence>
<dbReference type="Gene3D" id="2.40.170.20">
    <property type="entry name" value="TonB-dependent receptor, beta-barrel domain"/>
    <property type="match status" value="1"/>
</dbReference>
<gene>
    <name evidence="14" type="ORF">AsAng_0012510</name>
</gene>
<name>A0A915YCI8_9BACT</name>
<keyword evidence="5" id="KW-0732">Signal</keyword>
<evidence type="ECO:0000256" key="10">
    <source>
        <dbReference type="PROSITE-ProRule" id="PRU01360"/>
    </source>
</evidence>
<dbReference type="Gene3D" id="2.170.130.10">
    <property type="entry name" value="TonB-dependent receptor, plug domain"/>
    <property type="match status" value="1"/>
</dbReference>
<dbReference type="AlphaFoldDB" id="A0A915YCI8"/>
<evidence type="ECO:0000256" key="1">
    <source>
        <dbReference type="ARBA" id="ARBA00004571"/>
    </source>
</evidence>
<evidence type="ECO:0000259" key="12">
    <source>
        <dbReference type="Pfam" id="PF00593"/>
    </source>
</evidence>